<keyword evidence="2" id="KW-0479">Metal-binding</keyword>
<dbReference type="GO" id="GO:0046872">
    <property type="term" value="F:metal ion binding"/>
    <property type="evidence" value="ECO:0007669"/>
    <property type="project" value="UniProtKB-KW"/>
</dbReference>
<dbReference type="EMBL" id="RCMV01000499">
    <property type="protein sequence ID" value="KAG3216238.1"/>
    <property type="molecule type" value="Genomic_DNA"/>
</dbReference>
<keyword evidence="1" id="KW-0540">Nuclease</keyword>
<protein>
    <recommendedName>
        <fullName evidence="11">Integrase catalytic domain-containing protein</fullName>
    </recommendedName>
</protein>
<keyword evidence="15" id="KW-1185">Reference proteome</keyword>
<dbReference type="InterPro" id="IPR012337">
    <property type="entry name" value="RNaseH-like_sf"/>
</dbReference>
<evidence type="ECO:0000256" key="10">
    <source>
        <dbReference type="SAM" id="MobiDB-lite"/>
    </source>
</evidence>
<comment type="caution">
    <text evidence="14">The sequence shown here is derived from an EMBL/GenBank/DDBJ whole genome shotgun (WGS) entry which is preliminary data.</text>
</comment>
<reference evidence="12" key="2">
    <citation type="submission" date="2018-10" db="EMBL/GenBank/DDBJ databases">
        <title>Effector identification in a new, highly contiguous assembly of the strawberry crown rot pathogen Phytophthora cactorum.</title>
        <authorList>
            <person name="Armitage A.D."/>
            <person name="Nellist C.F."/>
            <person name="Bates H."/>
            <person name="Vickerstaff R.J."/>
            <person name="Harrison R.J."/>
        </authorList>
    </citation>
    <scope>NUCLEOTIDE SEQUENCE</scope>
    <source>
        <strain evidence="12">4040</strain>
        <strain evidence="13">P421</strain>
    </source>
</reference>
<evidence type="ECO:0000256" key="3">
    <source>
        <dbReference type="ARBA" id="ARBA00022759"/>
    </source>
</evidence>
<dbReference type="Gene3D" id="3.30.420.10">
    <property type="entry name" value="Ribonuclease H-like superfamily/Ribonuclease H"/>
    <property type="match status" value="1"/>
</dbReference>
<dbReference type="InterPro" id="IPR036397">
    <property type="entry name" value="RNaseH_sf"/>
</dbReference>
<sequence length="310" mass="33958">MVDLLAQGKKIQRFTSDGGGEYVNNELKAYLETNGIKFIPTHPYTPQENPLVEKMNGVLVDKMRAVMHAANLPEVLRPEVLQYVVDVDNLSPTKALKGMTPTEKLTGKKPDMVRLKLCGCIGYVFIPKEVRKNGLATKAESALFFGFPKIGHGYRLLHLRTGKMVEARDVRFYEDVTVQRTACGVCAERSVREQAGKTVREVVSRVADASHEQSEQNTTEQHEPNSGAIDLVGGDDNLHRERLDSVGATDVSSSEASGGDDVEDDSIPMPTADQLRVGAGLATPDFSPAATKRKTPAWTGKKTRRKPALI</sequence>
<dbReference type="AlphaFoldDB" id="A0A329RJW1"/>
<dbReference type="EMBL" id="RCMK01000517">
    <property type="protein sequence ID" value="KAG2924128.1"/>
    <property type="molecule type" value="Genomic_DNA"/>
</dbReference>
<dbReference type="GO" id="GO:0003887">
    <property type="term" value="F:DNA-directed DNA polymerase activity"/>
    <property type="evidence" value="ECO:0007669"/>
    <property type="project" value="UniProtKB-KW"/>
</dbReference>
<evidence type="ECO:0000256" key="2">
    <source>
        <dbReference type="ARBA" id="ARBA00022723"/>
    </source>
</evidence>
<dbReference type="PANTHER" id="PTHR42648:SF11">
    <property type="entry name" value="TRANSPOSON TY4-P GAG-POL POLYPROTEIN"/>
    <property type="match status" value="1"/>
</dbReference>
<evidence type="ECO:0000256" key="4">
    <source>
        <dbReference type="ARBA" id="ARBA00022801"/>
    </source>
</evidence>
<dbReference type="GO" id="GO:0015074">
    <property type="term" value="P:DNA integration"/>
    <property type="evidence" value="ECO:0007669"/>
    <property type="project" value="UniProtKB-KW"/>
</dbReference>
<dbReference type="PANTHER" id="PTHR42648">
    <property type="entry name" value="TRANSPOSASE, PUTATIVE-RELATED"/>
    <property type="match status" value="1"/>
</dbReference>
<evidence type="ECO:0000256" key="1">
    <source>
        <dbReference type="ARBA" id="ARBA00022722"/>
    </source>
</evidence>
<keyword evidence="4" id="KW-0378">Hydrolase</keyword>
<reference evidence="14 15" key="1">
    <citation type="submission" date="2018-01" db="EMBL/GenBank/DDBJ databases">
        <title>Draft genome of the strawberry crown rot pathogen Phytophthora cactorum.</title>
        <authorList>
            <person name="Armitage A.D."/>
            <person name="Lysoe E."/>
            <person name="Nellist C.F."/>
            <person name="Harrison R.J."/>
            <person name="Brurberg M.B."/>
        </authorList>
    </citation>
    <scope>NUCLEOTIDE SEQUENCE [LARGE SCALE GENOMIC DNA]</scope>
    <source>
        <strain evidence="14 15">10300</strain>
    </source>
</reference>
<dbReference type="SUPFAM" id="SSF53098">
    <property type="entry name" value="Ribonuclease H-like"/>
    <property type="match status" value="1"/>
</dbReference>
<dbReference type="InterPro" id="IPR001584">
    <property type="entry name" value="Integrase_cat-core"/>
</dbReference>
<keyword evidence="8" id="KW-0548">Nucleotidyltransferase</keyword>
<dbReference type="Proteomes" id="UP000251314">
    <property type="component" value="Unassembled WGS sequence"/>
</dbReference>
<accession>A0A329RJW1</accession>
<keyword evidence="8" id="KW-0808">Transferase</keyword>
<dbReference type="GO" id="GO:0006310">
    <property type="term" value="P:DNA recombination"/>
    <property type="evidence" value="ECO:0007669"/>
    <property type="project" value="UniProtKB-KW"/>
</dbReference>
<dbReference type="Proteomes" id="UP000760860">
    <property type="component" value="Unassembled WGS sequence"/>
</dbReference>
<evidence type="ECO:0000256" key="7">
    <source>
        <dbReference type="ARBA" id="ARBA00022918"/>
    </source>
</evidence>
<evidence type="ECO:0000313" key="15">
    <source>
        <dbReference type="Proteomes" id="UP000251314"/>
    </source>
</evidence>
<keyword evidence="3" id="KW-0255">Endonuclease</keyword>
<evidence type="ECO:0000313" key="12">
    <source>
        <dbReference type="EMBL" id="KAG2924128.1"/>
    </source>
</evidence>
<dbReference type="GO" id="GO:0004519">
    <property type="term" value="F:endonuclease activity"/>
    <property type="evidence" value="ECO:0007669"/>
    <property type="project" value="UniProtKB-KW"/>
</dbReference>
<feature type="domain" description="Integrase catalytic" evidence="11">
    <location>
        <begin position="1"/>
        <end position="109"/>
    </location>
</feature>
<dbReference type="GO" id="GO:0003964">
    <property type="term" value="F:RNA-directed DNA polymerase activity"/>
    <property type="evidence" value="ECO:0007669"/>
    <property type="project" value="UniProtKB-KW"/>
</dbReference>
<keyword evidence="8" id="KW-0239">DNA-directed DNA polymerase</keyword>
<evidence type="ECO:0000259" key="11">
    <source>
        <dbReference type="PROSITE" id="PS50994"/>
    </source>
</evidence>
<dbReference type="GO" id="GO:0016787">
    <property type="term" value="F:hydrolase activity"/>
    <property type="evidence" value="ECO:0007669"/>
    <property type="project" value="UniProtKB-KW"/>
</dbReference>
<evidence type="ECO:0000256" key="5">
    <source>
        <dbReference type="ARBA" id="ARBA00022842"/>
    </source>
</evidence>
<keyword evidence="9" id="KW-0233">DNA recombination</keyword>
<organism evidence="14 15">
    <name type="scientific">Phytophthora cactorum</name>
    <dbReference type="NCBI Taxonomy" id="29920"/>
    <lineage>
        <taxon>Eukaryota</taxon>
        <taxon>Sar</taxon>
        <taxon>Stramenopiles</taxon>
        <taxon>Oomycota</taxon>
        <taxon>Peronosporomycetes</taxon>
        <taxon>Peronosporales</taxon>
        <taxon>Peronosporaceae</taxon>
        <taxon>Phytophthora</taxon>
    </lineage>
</organism>
<dbReference type="EMBL" id="MJFZ01000802">
    <property type="protein sequence ID" value="RAW25025.1"/>
    <property type="molecule type" value="Genomic_DNA"/>
</dbReference>
<proteinExistence type="predicted"/>
<feature type="compositionally biased region" description="Basic and acidic residues" evidence="10">
    <location>
        <begin position="205"/>
        <end position="214"/>
    </location>
</feature>
<dbReference type="Pfam" id="PF25597">
    <property type="entry name" value="SH3_retrovirus"/>
    <property type="match status" value="1"/>
</dbReference>
<dbReference type="PROSITE" id="PS50994">
    <property type="entry name" value="INTEGRASE"/>
    <property type="match status" value="1"/>
</dbReference>
<keyword evidence="6" id="KW-0229">DNA integration</keyword>
<evidence type="ECO:0000313" key="14">
    <source>
        <dbReference type="EMBL" id="RAW25025.1"/>
    </source>
</evidence>
<gene>
    <name evidence="14" type="ORF">PC110_g18555</name>
    <name evidence="12" type="ORF">PC117_g15475</name>
    <name evidence="13" type="ORF">PC129_g12893</name>
</gene>
<feature type="compositionally biased region" description="Basic residues" evidence="10">
    <location>
        <begin position="291"/>
        <end position="310"/>
    </location>
</feature>
<evidence type="ECO:0000256" key="9">
    <source>
        <dbReference type="ARBA" id="ARBA00023172"/>
    </source>
</evidence>
<dbReference type="OrthoDB" id="120988at2759"/>
<evidence type="ECO:0000256" key="8">
    <source>
        <dbReference type="ARBA" id="ARBA00022932"/>
    </source>
</evidence>
<dbReference type="Proteomes" id="UP000736787">
    <property type="component" value="Unassembled WGS sequence"/>
</dbReference>
<feature type="region of interest" description="Disordered" evidence="10">
    <location>
        <begin position="205"/>
        <end position="310"/>
    </location>
</feature>
<evidence type="ECO:0000256" key="6">
    <source>
        <dbReference type="ARBA" id="ARBA00022908"/>
    </source>
</evidence>
<evidence type="ECO:0000313" key="13">
    <source>
        <dbReference type="EMBL" id="KAG3216238.1"/>
    </source>
</evidence>
<dbReference type="VEuPathDB" id="FungiDB:PC110_g18555"/>
<dbReference type="InterPro" id="IPR039537">
    <property type="entry name" value="Retrotran_Ty1/copia-like"/>
</dbReference>
<name>A0A329RJW1_9STRA</name>
<dbReference type="STRING" id="29920.A0A329RJW1"/>
<keyword evidence="7" id="KW-0695">RNA-directed DNA polymerase</keyword>
<keyword evidence="5" id="KW-0460">Magnesium</keyword>
<dbReference type="InterPro" id="IPR057670">
    <property type="entry name" value="SH3_retrovirus"/>
</dbReference>
<dbReference type="GO" id="GO:0003676">
    <property type="term" value="F:nucleic acid binding"/>
    <property type="evidence" value="ECO:0007669"/>
    <property type="project" value="InterPro"/>
</dbReference>